<name>A0ABR1W7V5_9PEZI</name>
<protein>
    <submittedName>
        <fullName evidence="1">Uncharacterized protein</fullName>
    </submittedName>
</protein>
<accession>A0ABR1W7V5</accession>
<evidence type="ECO:0000313" key="2">
    <source>
        <dbReference type="Proteomes" id="UP001446871"/>
    </source>
</evidence>
<comment type="caution">
    <text evidence="1">The sequence shown here is derived from an EMBL/GenBank/DDBJ whole genome shotgun (WGS) entry which is preliminary data.</text>
</comment>
<evidence type="ECO:0000313" key="1">
    <source>
        <dbReference type="EMBL" id="KAK8078590.1"/>
    </source>
</evidence>
<gene>
    <name evidence="1" type="ORF">PG996_004760</name>
</gene>
<organism evidence="1 2">
    <name type="scientific">Apiospora saccharicola</name>
    <dbReference type="NCBI Taxonomy" id="335842"/>
    <lineage>
        <taxon>Eukaryota</taxon>
        <taxon>Fungi</taxon>
        <taxon>Dikarya</taxon>
        <taxon>Ascomycota</taxon>
        <taxon>Pezizomycotina</taxon>
        <taxon>Sordariomycetes</taxon>
        <taxon>Xylariomycetidae</taxon>
        <taxon>Amphisphaeriales</taxon>
        <taxon>Apiosporaceae</taxon>
        <taxon>Apiospora</taxon>
    </lineage>
</organism>
<dbReference type="EMBL" id="JAQQWM010000002">
    <property type="protein sequence ID" value="KAK8078590.1"/>
    <property type="molecule type" value="Genomic_DNA"/>
</dbReference>
<reference evidence="1 2" key="1">
    <citation type="submission" date="2023-01" db="EMBL/GenBank/DDBJ databases">
        <title>Analysis of 21 Apiospora genomes using comparative genomics revels a genus with tremendous synthesis potential of carbohydrate active enzymes and secondary metabolites.</title>
        <authorList>
            <person name="Sorensen T."/>
        </authorList>
    </citation>
    <scope>NUCLEOTIDE SEQUENCE [LARGE SCALE GENOMIC DNA]</scope>
    <source>
        <strain evidence="1 2">CBS 83171</strain>
    </source>
</reference>
<dbReference type="Proteomes" id="UP001446871">
    <property type="component" value="Unassembled WGS sequence"/>
</dbReference>
<sequence length="121" mass="13148">MGFAPSEEAIETAKTITTPNVLHSSKHPANDPLSLQVMKLPDFIHKQFLQYGDERSSSSKKQQIYIREWDAGCGGVTRICGSGDRARRGDVCCPGAINGWLPSGLGALLRGVMGCGWDSRR</sequence>
<keyword evidence="2" id="KW-1185">Reference proteome</keyword>
<proteinExistence type="predicted"/>